<dbReference type="PROSITE" id="PS51794">
    <property type="entry name" value="DAC"/>
    <property type="match status" value="1"/>
</dbReference>
<gene>
    <name evidence="7" type="ORF">ER70_00095</name>
</gene>
<comment type="caution">
    <text evidence="7">The sequence shown here is derived from an EMBL/GenBank/DDBJ whole genome shotgun (WGS) entry which is preliminary data.</text>
</comment>
<protein>
    <submittedName>
        <fullName evidence="7">Membrane protein</fullName>
    </submittedName>
</protein>
<dbReference type="GO" id="GO:0004016">
    <property type="term" value="F:adenylate cyclase activity"/>
    <property type="evidence" value="ECO:0007669"/>
    <property type="project" value="TreeGrafter"/>
</dbReference>
<dbReference type="Gene3D" id="3.40.1700.10">
    <property type="entry name" value="DNA integrity scanning protein, DisA, N-terminal domain"/>
    <property type="match status" value="1"/>
</dbReference>
<reference evidence="7" key="2">
    <citation type="submission" date="2015-07" db="EMBL/GenBank/DDBJ databases">
        <authorList>
            <person name="Noorani M."/>
        </authorList>
    </citation>
    <scope>NUCLEOTIDE SEQUENCE</scope>
    <source>
        <strain evidence="7">CO275</strain>
    </source>
</reference>
<keyword evidence="3" id="KW-0548">Nucleotidyltransferase</keyword>
<evidence type="ECO:0000256" key="5">
    <source>
        <dbReference type="ARBA" id="ARBA00022840"/>
    </source>
</evidence>
<evidence type="ECO:0000313" key="7">
    <source>
        <dbReference type="EMBL" id="OJH15888.1"/>
    </source>
</evidence>
<dbReference type="GO" id="GO:0005524">
    <property type="term" value="F:ATP binding"/>
    <property type="evidence" value="ECO:0007669"/>
    <property type="project" value="UniProtKB-KW"/>
</dbReference>
<accession>A0A1L8ZDS4</accession>
<evidence type="ECO:0000256" key="4">
    <source>
        <dbReference type="ARBA" id="ARBA00022741"/>
    </source>
</evidence>
<keyword evidence="4" id="KW-0547">Nucleotide-binding</keyword>
<feature type="domain" description="DAC" evidence="6">
    <location>
        <begin position="1"/>
        <end position="50"/>
    </location>
</feature>
<dbReference type="SUPFAM" id="SSF143597">
    <property type="entry name" value="YojJ-like"/>
    <property type="match status" value="1"/>
</dbReference>
<reference evidence="7" key="1">
    <citation type="journal article" date="2015" name="Microbiology">
        <title>Similarities in murine infection and immune response to Borrelia bissettii and Borrelia burgdorferi sensu stricto.</title>
        <authorList>
            <person name="Leydet B.F.Jr."/>
            <person name="Liang F.T."/>
        </authorList>
    </citation>
    <scope>NUCLEOTIDE SEQUENCE [LARGE SCALE GENOMIC DNA]</scope>
    <source>
        <strain evidence="7">CO275</strain>
    </source>
</reference>
<dbReference type="InterPro" id="IPR050338">
    <property type="entry name" value="DisA"/>
</dbReference>
<evidence type="ECO:0000259" key="6">
    <source>
        <dbReference type="PROSITE" id="PS51794"/>
    </source>
</evidence>
<dbReference type="PANTHER" id="PTHR34185:SF1">
    <property type="entry name" value="DIADENYLATE CYCLASE"/>
    <property type="match status" value="1"/>
</dbReference>
<proteinExistence type="predicted"/>
<evidence type="ECO:0000256" key="2">
    <source>
        <dbReference type="ARBA" id="ARBA00022679"/>
    </source>
</evidence>
<dbReference type="GO" id="GO:0106408">
    <property type="term" value="F:diadenylate cyclase activity"/>
    <property type="evidence" value="ECO:0007669"/>
    <property type="project" value="UniProtKB-EC"/>
</dbReference>
<sequence>VDSISKAFGTRHRAGLGISENSDAITIITSEETGSISITINAKLEYNLSLSEIRNKLNLELIE</sequence>
<evidence type="ECO:0000256" key="1">
    <source>
        <dbReference type="ARBA" id="ARBA00000877"/>
    </source>
</evidence>
<dbReference type="InterPro" id="IPR036888">
    <property type="entry name" value="DNA_integrity_DisA_N_sf"/>
</dbReference>
<dbReference type="Pfam" id="PF02457">
    <property type="entry name" value="DAC"/>
    <property type="match status" value="1"/>
</dbReference>
<dbReference type="InterPro" id="IPR003390">
    <property type="entry name" value="DNA_integrity_scan_DisA_N"/>
</dbReference>
<feature type="non-terminal residue" evidence="7">
    <location>
        <position position="1"/>
    </location>
</feature>
<comment type="catalytic activity">
    <reaction evidence="1">
        <text>2 ATP = 3',3'-c-di-AMP + 2 diphosphate</text>
        <dbReference type="Rhea" id="RHEA:35655"/>
        <dbReference type="ChEBI" id="CHEBI:30616"/>
        <dbReference type="ChEBI" id="CHEBI:33019"/>
        <dbReference type="ChEBI" id="CHEBI:71500"/>
        <dbReference type="EC" id="2.7.7.85"/>
    </reaction>
</comment>
<dbReference type="PANTHER" id="PTHR34185">
    <property type="entry name" value="DIADENYLATE CYCLASE"/>
    <property type="match status" value="1"/>
</dbReference>
<dbReference type="AlphaFoldDB" id="A0A1L8ZDS4"/>
<keyword evidence="5" id="KW-0067">ATP-binding</keyword>
<keyword evidence="2" id="KW-0808">Transferase</keyword>
<evidence type="ECO:0000256" key="3">
    <source>
        <dbReference type="ARBA" id="ARBA00022695"/>
    </source>
</evidence>
<name>A0A1L8ZDS4_BORBI</name>
<organism evidence="7">
    <name type="scientific">Borrelia bissettiae</name>
    <name type="common">Borreliella bissettiae</name>
    <dbReference type="NCBI Taxonomy" id="64897"/>
    <lineage>
        <taxon>Bacteria</taxon>
        <taxon>Pseudomonadati</taxon>
        <taxon>Spirochaetota</taxon>
        <taxon>Spirochaetia</taxon>
        <taxon>Spirochaetales</taxon>
        <taxon>Borreliaceae</taxon>
        <taxon>Borreliella</taxon>
    </lineage>
</organism>
<dbReference type="EMBL" id="JNBW01000007">
    <property type="protein sequence ID" value="OJH15888.1"/>
    <property type="molecule type" value="Genomic_DNA"/>
</dbReference>